<reference evidence="2" key="1">
    <citation type="submission" date="2022-10" db="EMBL/GenBank/DDBJ databases">
        <title>Genome assembly of Pristionchus species.</title>
        <authorList>
            <person name="Yoshida K."/>
            <person name="Sommer R.J."/>
        </authorList>
    </citation>
    <scope>NUCLEOTIDE SEQUENCE [LARGE SCALE GENOMIC DNA]</scope>
    <source>
        <strain evidence="2">RS5460</strain>
    </source>
</reference>
<comment type="caution">
    <text evidence="1">The sequence shown here is derived from an EMBL/GenBank/DDBJ whole genome shotgun (WGS) entry which is preliminary data.</text>
</comment>
<evidence type="ECO:0000313" key="2">
    <source>
        <dbReference type="Proteomes" id="UP001328107"/>
    </source>
</evidence>
<dbReference type="EMBL" id="BTRK01000001">
    <property type="protein sequence ID" value="GMR30046.1"/>
    <property type="molecule type" value="Genomic_DNA"/>
</dbReference>
<dbReference type="Proteomes" id="UP001328107">
    <property type="component" value="Unassembled WGS sequence"/>
</dbReference>
<protein>
    <submittedName>
        <fullName evidence="1">Uncharacterized protein</fullName>
    </submittedName>
</protein>
<accession>A0AAN4YX67</accession>
<name>A0AAN4YX67_9BILA</name>
<keyword evidence="2" id="KW-1185">Reference proteome</keyword>
<feature type="non-terminal residue" evidence="1">
    <location>
        <position position="1"/>
    </location>
</feature>
<proteinExistence type="predicted"/>
<evidence type="ECO:0000313" key="1">
    <source>
        <dbReference type="EMBL" id="GMR30046.1"/>
    </source>
</evidence>
<dbReference type="AlphaFoldDB" id="A0AAN4YX67"/>
<sequence length="116" mass="13545">CIRLFTGRFIYEISPLFPLHNTIDDVFQRRAEIIHALTQRPIPSPVPVHYPTPLELYRRAMHFHLLEIGIALYKREKSVRGLDEHIPNSIGRGQRKGLTFSELEKRRQFSSSSTHP</sequence>
<gene>
    <name evidence="1" type="ORF">PMAYCL1PPCAC_00241</name>
</gene>
<organism evidence="1 2">
    <name type="scientific">Pristionchus mayeri</name>
    <dbReference type="NCBI Taxonomy" id="1317129"/>
    <lineage>
        <taxon>Eukaryota</taxon>
        <taxon>Metazoa</taxon>
        <taxon>Ecdysozoa</taxon>
        <taxon>Nematoda</taxon>
        <taxon>Chromadorea</taxon>
        <taxon>Rhabditida</taxon>
        <taxon>Rhabditina</taxon>
        <taxon>Diplogasteromorpha</taxon>
        <taxon>Diplogasteroidea</taxon>
        <taxon>Neodiplogasteridae</taxon>
        <taxon>Pristionchus</taxon>
    </lineage>
</organism>